<name>A0A9Q1HGL9_HOLLE</name>
<accession>A0A9Q1HGL9</accession>
<gene>
    <name evidence="1" type="ORF">HOLleu_11680</name>
</gene>
<dbReference type="EMBL" id="JAIZAY010000004">
    <property type="protein sequence ID" value="KAJ8044266.1"/>
    <property type="molecule type" value="Genomic_DNA"/>
</dbReference>
<keyword evidence="2" id="KW-1185">Reference proteome</keyword>
<protein>
    <submittedName>
        <fullName evidence="1">Uncharacterized protein</fullName>
    </submittedName>
</protein>
<sequence>MEFSVYLQKKCNMDMQYYLQTCNTGIPRVSSTDLKCWNAYSIISKPVTTAYLRIIYKSIIMEFSVYLQKKHMDMQYHLQTCNTGIPRVSSTDLKCWNAYSIISKPVTTGYLRIINSSITMEFTVYLQKKWNMGL</sequence>
<proteinExistence type="predicted"/>
<dbReference type="Proteomes" id="UP001152320">
    <property type="component" value="Chromosome 4"/>
</dbReference>
<evidence type="ECO:0000313" key="1">
    <source>
        <dbReference type="EMBL" id="KAJ8044266.1"/>
    </source>
</evidence>
<evidence type="ECO:0000313" key="2">
    <source>
        <dbReference type="Proteomes" id="UP001152320"/>
    </source>
</evidence>
<organism evidence="1 2">
    <name type="scientific">Holothuria leucospilota</name>
    <name type="common">Black long sea cucumber</name>
    <name type="synonym">Mertensiothuria leucospilota</name>
    <dbReference type="NCBI Taxonomy" id="206669"/>
    <lineage>
        <taxon>Eukaryota</taxon>
        <taxon>Metazoa</taxon>
        <taxon>Echinodermata</taxon>
        <taxon>Eleutherozoa</taxon>
        <taxon>Echinozoa</taxon>
        <taxon>Holothuroidea</taxon>
        <taxon>Aspidochirotacea</taxon>
        <taxon>Aspidochirotida</taxon>
        <taxon>Holothuriidae</taxon>
        <taxon>Holothuria</taxon>
    </lineage>
</organism>
<comment type="caution">
    <text evidence="1">The sequence shown here is derived from an EMBL/GenBank/DDBJ whole genome shotgun (WGS) entry which is preliminary data.</text>
</comment>
<dbReference type="AlphaFoldDB" id="A0A9Q1HGL9"/>
<reference evidence="1" key="1">
    <citation type="submission" date="2021-10" db="EMBL/GenBank/DDBJ databases">
        <title>Tropical sea cucumber genome reveals ecological adaptation and Cuvierian tubules defense mechanism.</title>
        <authorList>
            <person name="Chen T."/>
        </authorList>
    </citation>
    <scope>NUCLEOTIDE SEQUENCE</scope>
    <source>
        <strain evidence="1">Nanhai2018</strain>
        <tissue evidence="1">Muscle</tissue>
    </source>
</reference>